<dbReference type="KEGG" id="emx:FKV68_19520"/>
<sequence length="301" mass="34798">MNSKIRPLWQHSSNWTLLPAHFCGSHAEGGWNLLTFVRFEKTLPSGCGGTKMSELVQSIEDVVKYVDTIHNYGQGNGPERRFHDRRIKNGKIFIAVKRGDDFRFAPRNFAGYRNNDLTRESQLSDRDGRVTDRTIEKLAGKPILPEKPEHEQIDRAFLSYCAERKIEPSKHHMKRRYWLLTIGTESVLPEEILDPEFWEGAKIAIQVNRFERSQQARKACTDHYGYTCRVCEVNLVEVYGEIAREFIHVHHIIPLSEVGEGYKVDPVADLRPVCPNCHAMLHRRREPLSIDELRARIGRLA</sequence>
<dbReference type="Pfam" id="PF01844">
    <property type="entry name" value="HNH"/>
    <property type="match status" value="1"/>
</dbReference>
<protein>
    <recommendedName>
        <fullName evidence="1">HNH domain-containing protein</fullName>
    </recommendedName>
</protein>
<evidence type="ECO:0000313" key="2">
    <source>
        <dbReference type="EMBL" id="QLL63475.1"/>
    </source>
</evidence>
<dbReference type="InterPro" id="IPR002711">
    <property type="entry name" value="HNH"/>
</dbReference>
<evidence type="ECO:0000259" key="1">
    <source>
        <dbReference type="Pfam" id="PF01844"/>
    </source>
</evidence>
<name>A0A859QJW6_9HYPH</name>
<dbReference type="AlphaFoldDB" id="A0A859QJW6"/>
<dbReference type="GO" id="GO:0003676">
    <property type="term" value="F:nucleic acid binding"/>
    <property type="evidence" value="ECO:0007669"/>
    <property type="project" value="InterPro"/>
</dbReference>
<evidence type="ECO:0000313" key="3">
    <source>
        <dbReference type="Proteomes" id="UP000510721"/>
    </source>
</evidence>
<gene>
    <name evidence="2" type="ORF">FKV68_19520</name>
</gene>
<dbReference type="EMBL" id="CP041238">
    <property type="protein sequence ID" value="QLL63475.1"/>
    <property type="molecule type" value="Genomic_DNA"/>
</dbReference>
<dbReference type="GO" id="GO:0008270">
    <property type="term" value="F:zinc ion binding"/>
    <property type="evidence" value="ECO:0007669"/>
    <property type="project" value="InterPro"/>
</dbReference>
<dbReference type="Proteomes" id="UP000510721">
    <property type="component" value="Chromosome"/>
</dbReference>
<dbReference type="Gene3D" id="1.10.30.50">
    <property type="match status" value="1"/>
</dbReference>
<dbReference type="InterPro" id="IPR003615">
    <property type="entry name" value="HNH_nuc"/>
</dbReference>
<feature type="domain" description="HNH" evidence="1">
    <location>
        <begin position="228"/>
        <end position="284"/>
    </location>
</feature>
<keyword evidence="3" id="KW-1185">Reference proteome</keyword>
<accession>A0A859QJW6</accession>
<reference evidence="2 3" key="1">
    <citation type="submission" date="2019-06" db="EMBL/GenBank/DDBJ databases">
        <title>Complete genome sequence of Ensifer mexicanus ITTG R7 isolated from nodules of Acacia angustissima (Mill.) Kuntze.</title>
        <authorList>
            <person name="Rincon-Rosales R."/>
            <person name="Rogel M.A."/>
            <person name="Guerrero G."/>
            <person name="Rincon-Molina C.I."/>
            <person name="Lopez-Lopez A."/>
            <person name="Martinez-Romero E."/>
        </authorList>
    </citation>
    <scope>NUCLEOTIDE SEQUENCE [LARGE SCALE GENOMIC DNA]</scope>
    <source>
        <strain evidence="2 3">ITTG R7</strain>
    </source>
</reference>
<dbReference type="GO" id="GO:0004519">
    <property type="term" value="F:endonuclease activity"/>
    <property type="evidence" value="ECO:0007669"/>
    <property type="project" value="InterPro"/>
</dbReference>
<proteinExistence type="predicted"/>
<dbReference type="CDD" id="cd00085">
    <property type="entry name" value="HNHc"/>
    <property type="match status" value="1"/>
</dbReference>
<organism evidence="2 3">
    <name type="scientific">Sinorhizobium mexicanum</name>
    <dbReference type="NCBI Taxonomy" id="375549"/>
    <lineage>
        <taxon>Bacteria</taxon>
        <taxon>Pseudomonadati</taxon>
        <taxon>Pseudomonadota</taxon>
        <taxon>Alphaproteobacteria</taxon>
        <taxon>Hyphomicrobiales</taxon>
        <taxon>Rhizobiaceae</taxon>
        <taxon>Sinorhizobium/Ensifer group</taxon>
        <taxon>Sinorhizobium</taxon>
    </lineage>
</organism>